<gene>
    <name evidence="2" type="ORF">BJX67DRAFT_179064</name>
</gene>
<evidence type="ECO:0000313" key="3">
    <source>
        <dbReference type="Proteomes" id="UP001610432"/>
    </source>
</evidence>
<dbReference type="Proteomes" id="UP001610432">
    <property type="component" value="Unassembled WGS sequence"/>
</dbReference>
<organism evidence="2 3">
    <name type="scientific">Aspergillus lucknowensis</name>
    <dbReference type="NCBI Taxonomy" id="176173"/>
    <lineage>
        <taxon>Eukaryota</taxon>
        <taxon>Fungi</taxon>
        <taxon>Dikarya</taxon>
        <taxon>Ascomycota</taxon>
        <taxon>Pezizomycotina</taxon>
        <taxon>Eurotiomycetes</taxon>
        <taxon>Eurotiomycetidae</taxon>
        <taxon>Eurotiales</taxon>
        <taxon>Aspergillaceae</taxon>
        <taxon>Aspergillus</taxon>
        <taxon>Aspergillus subgen. Nidulantes</taxon>
    </lineage>
</organism>
<accession>A0ABR4LM24</accession>
<sequence length="153" mass="16551">MVWRLEYNQSVSLCGGQECWVVNERCETAGALVSTSQSGSCSSTTAAVAYVSRVRTGPVLSRSGNKENTDRKEGYCGRGRATSLNLIVQEEGRTTEASPLRQKTTKFRRGVGCFSEPKRDGENTTERNPSPPKAMGEESAGEAIQPSPPTQEC</sequence>
<feature type="region of interest" description="Disordered" evidence="1">
    <location>
        <begin position="90"/>
        <end position="153"/>
    </location>
</feature>
<dbReference type="EMBL" id="JBFXLQ010000031">
    <property type="protein sequence ID" value="KAL2865552.1"/>
    <property type="molecule type" value="Genomic_DNA"/>
</dbReference>
<proteinExistence type="predicted"/>
<dbReference type="RefSeq" id="XP_070884531.1">
    <property type="nucleotide sequence ID" value="XM_071025164.1"/>
</dbReference>
<comment type="caution">
    <text evidence="2">The sequence shown here is derived from an EMBL/GenBank/DDBJ whole genome shotgun (WGS) entry which is preliminary data.</text>
</comment>
<dbReference type="GeneID" id="98140236"/>
<reference evidence="2 3" key="1">
    <citation type="submission" date="2024-07" db="EMBL/GenBank/DDBJ databases">
        <title>Section-level genome sequencing and comparative genomics of Aspergillus sections Usti and Cavernicolus.</title>
        <authorList>
            <consortium name="Lawrence Berkeley National Laboratory"/>
            <person name="Nybo J.L."/>
            <person name="Vesth T.C."/>
            <person name="Theobald S."/>
            <person name="Frisvad J.C."/>
            <person name="Larsen T.O."/>
            <person name="Kjaerboelling I."/>
            <person name="Rothschild-Mancinelli K."/>
            <person name="Lyhne E.K."/>
            <person name="Kogle M.E."/>
            <person name="Barry K."/>
            <person name="Clum A."/>
            <person name="Na H."/>
            <person name="Ledsgaard L."/>
            <person name="Lin J."/>
            <person name="Lipzen A."/>
            <person name="Kuo A."/>
            <person name="Riley R."/>
            <person name="Mondo S."/>
            <person name="Labutti K."/>
            <person name="Haridas S."/>
            <person name="Pangalinan J."/>
            <person name="Salamov A.A."/>
            <person name="Simmons B.A."/>
            <person name="Magnuson J.K."/>
            <person name="Chen J."/>
            <person name="Drula E."/>
            <person name="Henrissat B."/>
            <person name="Wiebenga A."/>
            <person name="Lubbers R.J."/>
            <person name="Gomes A.C."/>
            <person name="Macurrencykelacurrency M.R."/>
            <person name="Stajich J."/>
            <person name="Grigoriev I.V."/>
            <person name="Mortensen U.H."/>
            <person name="De Vries R.P."/>
            <person name="Baker S.E."/>
            <person name="Andersen M.R."/>
        </authorList>
    </citation>
    <scope>NUCLEOTIDE SEQUENCE [LARGE SCALE GENOMIC DNA]</scope>
    <source>
        <strain evidence="2 3">CBS 449.75</strain>
    </source>
</reference>
<evidence type="ECO:0000313" key="2">
    <source>
        <dbReference type="EMBL" id="KAL2865552.1"/>
    </source>
</evidence>
<evidence type="ECO:0000256" key="1">
    <source>
        <dbReference type="SAM" id="MobiDB-lite"/>
    </source>
</evidence>
<name>A0ABR4LM24_9EURO</name>
<keyword evidence="3" id="KW-1185">Reference proteome</keyword>
<feature type="compositionally biased region" description="Basic and acidic residues" evidence="1">
    <location>
        <begin position="116"/>
        <end position="125"/>
    </location>
</feature>
<protein>
    <submittedName>
        <fullName evidence="2">Uncharacterized protein</fullName>
    </submittedName>
</protein>